<dbReference type="Gene3D" id="3.40.50.1000">
    <property type="entry name" value="HAD superfamily/HAD-like"/>
    <property type="match status" value="1"/>
</dbReference>
<keyword evidence="5" id="KW-0378">Hydrolase</keyword>
<accession>A0AAE3N1J0</accession>
<dbReference type="SFLD" id="SFLDG01135">
    <property type="entry name" value="C1.5.6:_HAD__Beta-PGM__Phospha"/>
    <property type="match status" value="1"/>
</dbReference>
<dbReference type="InterPro" id="IPR006439">
    <property type="entry name" value="HAD-SF_hydro_IA"/>
</dbReference>
<dbReference type="GO" id="GO:0016787">
    <property type="term" value="F:hydrolase activity"/>
    <property type="evidence" value="ECO:0007669"/>
    <property type="project" value="UniProtKB-KW"/>
</dbReference>
<keyword evidence="4" id="KW-0460">Magnesium</keyword>
<proteinExistence type="inferred from homology"/>
<dbReference type="NCBIfam" id="TIGR01509">
    <property type="entry name" value="HAD-SF-IA-v3"/>
    <property type="match status" value="1"/>
</dbReference>
<evidence type="ECO:0000313" key="5">
    <source>
        <dbReference type="EMBL" id="MCX8998236.1"/>
    </source>
</evidence>
<comment type="caution">
    <text evidence="5">The sequence shown here is derived from an EMBL/GenBank/DDBJ whole genome shotgun (WGS) entry which is preliminary data.</text>
</comment>
<dbReference type="InterPro" id="IPR051600">
    <property type="entry name" value="Beta-PGM-like"/>
</dbReference>
<dbReference type="AlphaFoldDB" id="A0AAE3N1J0"/>
<evidence type="ECO:0000313" key="6">
    <source>
        <dbReference type="Proteomes" id="UP001208771"/>
    </source>
</evidence>
<dbReference type="Pfam" id="PF00702">
    <property type="entry name" value="Hydrolase"/>
    <property type="match status" value="1"/>
</dbReference>
<reference evidence="5" key="1">
    <citation type="submission" date="2022-07" db="EMBL/GenBank/DDBJ databases">
        <title>Ectorhizobium quercum gen.nov., sp. nov.</title>
        <authorList>
            <person name="Ma T."/>
            <person name="Li Y."/>
        </authorList>
    </citation>
    <scope>NUCLEOTIDE SEQUENCE</scope>
    <source>
        <strain evidence="5">BDR2-2</strain>
    </source>
</reference>
<dbReference type="PANTHER" id="PTHR46193:SF10">
    <property type="entry name" value="6-PHOSPHOGLUCONATE PHOSPHATASE"/>
    <property type="match status" value="1"/>
</dbReference>
<dbReference type="SFLD" id="SFLDG01129">
    <property type="entry name" value="C1.5:_HAD__Beta-PGM__Phosphata"/>
    <property type="match status" value="1"/>
</dbReference>
<evidence type="ECO:0000256" key="2">
    <source>
        <dbReference type="ARBA" id="ARBA00006171"/>
    </source>
</evidence>
<protein>
    <submittedName>
        <fullName evidence="5">HAD family hydrolase</fullName>
    </submittedName>
</protein>
<evidence type="ECO:0000256" key="3">
    <source>
        <dbReference type="ARBA" id="ARBA00022723"/>
    </source>
</evidence>
<keyword evidence="3" id="KW-0479">Metal-binding</keyword>
<dbReference type="InterPro" id="IPR023198">
    <property type="entry name" value="PGP-like_dom2"/>
</dbReference>
<sequence length="238" mass="25040">MTIDLVIFDCDGVLIDSEPASSRVLCRALNDAGVEITEADVHRRFTGHAAGAARRICTEELGVEDVESVFGAFEAALFAEFSRSLTPMPGIGEVIASLKHRKCVASNSTLERLHNSLGLFDLWHAFAPHVFSADMVARPKPAPDLFFLSAETLDVDPARCLVVDDSPHGIAGAVAAGMKAIGFVDPADPREGRHAVLSDAGAVMTATGAAGLARAFETILGASALRTHHAAPARPTFA</sequence>
<dbReference type="SUPFAM" id="SSF56784">
    <property type="entry name" value="HAD-like"/>
    <property type="match status" value="1"/>
</dbReference>
<comment type="similarity">
    <text evidence="2">Belongs to the HAD-like hydrolase superfamily. CbbY/CbbZ/Gph/YieH family.</text>
</comment>
<dbReference type="PANTHER" id="PTHR46193">
    <property type="entry name" value="6-PHOSPHOGLUCONATE PHOSPHATASE"/>
    <property type="match status" value="1"/>
</dbReference>
<dbReference type="CDD" id="cd07526">
    <property type="entry name" value="HAD_BPGM_like"/>
    <property type="match status" value="1"/>
</dbReference>
<dbReference type="EMBL" id="JANFPI010000004">
    <property type="protein sequence ID" value="MCX8998236.1"/>
    <property type="molecule type" value="Genomic_DNA"/>
</dbReference>
<dbReference type="Gene3D" id="1.10.150.240">
    <property type="entry name" value="Putative phosphatase, domain 2"/>
    <property type="match status" value="1"/>
</dbReference>
<name>A0AAE3N1J0_9HYPH</name>
<dbReference type="GO" id="GO:0046872">
    <property type="term" value="F:metal ion binding"/>
    <property type="evidence" value="ECO:0007669"/>
    <property type="project" value="UniProtKB-KW"/>
</dbReference>
<gene>
    <name evidence="5" type="ORF">NOF55_14075</name>
</gene>
<dbReference type="Proteomes" id="UP001208771">
    <property type="component" value="Unassembled WGS sequence"/>
</dbReference>
<evidence type="ECO:0000256" key="1">
    <source>
        <dbReference type="ARBA" id="ARBA00001946"/>
    </source>
</evidence>
<organism evidence="5 6">
    <name type="scientific">Ectorhizobium quercum</name>
    <dbReference type="NCBI Taxonomy" id="2965071"/>
    <lineage>
        <taxon>Bacteria</taxon>
        <taxon>Pseudomonadati</taxon>
        <taxon>Pseudomonadota</taxon>
        <taxon>Alphaproteobacteria</taxon>
        <taxon>Hyphomicrobiales</taxon>
        <taxon>Rhizobiaceae</taxon>
        <taxon>Ectorhizobium</taxon>
    </lineage>
</organism>
<dbReference type="SFLD" id="SFLDS00003">
    <property type="entry name" value="Haloacid_Dehalogenase"/>
    <property type="match status" value="1"/>
</dbReference>
<dbReference type="InterPro" id="IPR036412">
    <property type="entry name" value="HAD-like_sf"/>
</dbReference>
<evidence type="ECO:0000256" key="4">
    <source>
        <dbReference type="ARBA" id="ARBA00022842"/>
    </source>
</evidence>
<comment type="cofactor">
    <cofactor evidence="1">
        <name>Mg(2+)</name>
        <dbReference type="ChEBI" id="CHEBI:18420"/>
    </cofactor>
</comment>
<keyword evidence="6" id="KW-1185">Reference proteome</keyword>
<dbReference type="InterPro" id="IPR023214">
    <property type="entry name" value="HAD_sf"/>
</dbReference>
<dbReference type="RefSeq" id="WP_306412018.1">
    <property type="nucleotide sequence ID" value="NZ_JANFPI010000004.1"/>
</dbReference>